<keyword evidence="1" id="KW-1015">Disulfide bond</keyword>
<dbReference type="InterPro" id="IPR016186">
    <property type="entry name" value="C-type_lectin-like/link_sf"/>
</dbReference>
<reference evidence="3 4" key="1">
    <citation type="submission" date="2020-04" db="EMBL/GenBank/DDBJ databases">
        <title>Chromosome-level genome assembly of a cyprinid fish Onychostoma macrolepis by integration of Nanopore Sequencing, Bionano and Hi-C technology.</title>
        <authorList>
            <person name="Wang D."/>
        </authorList>
    </citation>
    <scope>NUCLEOTIDE SEQUENCE [LARGE SCALE GENOMIC DNA]</scope>
    <source>
        <strain evidence="3">SWU-2019</strain>
        <tissue evidence="3">Muscle</tissue>
    </source>
</reference>
<dbReference type="PROSITE" id="PS50041">
    <property type="entry name" value="C_TYPE_LECTIN_2"/>
    <property type="match status" value="1"/>
</dbReference>
<dbReference type="SUPFAM" id="SSF56436">
    <property type="entry name" value="C-type lectin-like"/>
    <property type="match status" value="1"/>
</dbReference>
<evidence type="ECO:0000313" key="4">
    <source>
        <dbReference type="Proteomes" id="UP000579812"/>
    </source>
</evidence>
<name>A0A7J6CWP9_9TELE</name>
<dbReference type="EMBL" id="JAAMOB010000007">
    <property type="protein sequence ID" value="KAF4111680.1"/>
    <property type="molecule type" value="Genomic_DNA"/>
</dbReference>
<dbReference type="PANTHER" id="PTHR45784">
    <property type="entry name" value="C-TYPE LECTIN DOMAIN FAMILY 20 MEMBER A-RELATED"/>
    <property type="match status" value="1"/>
</dbReference>
<protein>
    <recommendedName>
        <fullName evidence="2">C-type lectin domain-containing protein</fullName>
    </recommendedName>
</protein>
<dbReference type="InterPro" id="IPR018378">
    <property type="entry name" value="C-type_lectin_CS"/>
</dbReference>
<dbReference type="Pfam" id="PF00059">
    <property type="entry name" value="Lectin_C"/>
    <property type="match status" value="1"/>
</dbReference>
<dbReference type="InterPro" id="IPR001304">
    <property type="entry name" value="C-type_lectin-like"/>
</dbReference>
<dbReference type="PROSITE" id="PS00615">
    <property type="entry name" value="C_TYPE_LECTIN_1"/>
    <property type="match status" value="1"/>
</dbReference>
<evidence type="ECO:0000256" key="1">
    <source>
        <dbReference type="ARBA" id="ARBA00023157"/>
    </source>
</evidence>
<dbReference type="InterPro" id="IPR016187">
    <property type="entry name" value="CTDL_fold"/>
</dbReference>
<keyword evidence="4" id="KW-1185">Reference proteome</keyword>
<dbReference type="AlphaFoldDB" id="A0A7J6CWP9"/>
<gene>
    <name evidence="3" type="ORF">G5714_008711</name>
</gene>
<evidence type="ECO:0000313" key="3">
    <source>
        <dbReference type="EMBL" id="KAF4111680.1"/>
    </source>
</evidence>
<evidence type="ECO:0000259" key="2">
    <source>
        <dbReference type="PROSITE" id="PS50041"/>
    </source>
</evidence>
<dbReference type="PANTHER" id="PTHR45784:SF3">
    <property type="entry name" value="C-TYPE LECTIN DOMAIN FAMILY 4 MEMBER K-LIKE-RELATED"/>
    <property type="match status" value="1"/>
</dbReference>
<proteinExistence type="predicted"/>
<organism evidence="3 4">
    <name type="scientific">Onychostoma macrolepis</name>
    <dbReference type="NCBI Taxonomy" id="369639"/>
    <lineage>
        <taxon>Eukaryota</taxon>
        <taxon>Metazoa</taxon>
        <taxon>Chordata</taxon>
        <taxon>Craniata</taxon>
        <taxon>Vertebrata</taxon>
        <taxon>Euteleostomi</taxon>
        <taxon>Actinopterygii</taxon>
        <taxon>Neopterygii</taxon>
        <taxon>Teleostei</taxon>
        <taxon>Ostariophysi</taxon>
        <taxon>Cypriniformes</taxon>
        <taxon>Cyprinidae</taxon>
        <taxon>Acrossocheilinae</taxon>
        <taxon>Onychostoma</taxon>
    </lineage>
</organism>
<sequence>MKDEDERFTQLVWIGLYRTSGTAPWVWSDQSKSVFRLWGNEQPNNYGGKQFCTAASLTAQWQDAECPSEYASVCYLVKKIYTVRLEVKSSQNVNDPAVKKEILLQIGKILKEKGMAKYAKLSWKIQPDENVFQKKIQSNITQQTCIF</sequence>
<accession>A0A7J6CWP9</accession>
<dbReference type="Gene3D" id="3.10.100.10">
    <property type="entry name" value="Mannose-Binding Protein A, subunit A"/>
    <property type="match status" value="1"/>
</dbReference>
<dbReference type="Proteomes" id="UP000579812">
    <property type="component" value="Unassembled WGS sequence"/>
</dbReference>
<feature type="domain" description="C-type lectin" evidence="2">
    <location>
        <begin position="12"/>
        <end position="75"/>
    </location>
</feature>
<comment type="caution">
    <text evidence="3">The sequence shown here is derived from an EMBL/GenBank/DDBJ whole genome shotgun (WGS) entry which is preliminary data.</text>
</comment>